<proteinExistence type="predicted"/>
<accession>A0A2H3DGB6</accession>
<gene>
    <name evidence="2" type="ORF">ARMGADRAFT_443554</name>
</gene>
<protein>
    <submittedName>
        <fullName evidence="2">Uncharacterized protein</fullName>
    </submittedName>
</protein>
<keyword evidence="1" id="KW-0472">Membrane</keyword>
<evidence type="ECO:0000313" key="2">
    <source>
        <dbReference type="EMBL" id="PBK88127.1"/>
    </source>
</evidence>
<dbReference type="InParanoid" id="A0A2H3DGB6"/>
<keyword evidence="3" id="KW-1185">Reference proteome</keyword>
<dbReference type="EMBL" id="KZ293675">
    <property type="protein sequence ID" value="PBK88127.1"/>
    <property type="molecule type" value="Genomic_DNA"/>
</dbReference>
<organism evidence="2 3">
    <name type="scientific">Armillaria gallica</name>
    <name type="common">Bulbous honey fungus</name>
    <name type="synonym">Armillaria bulbosa</name>
    <dbReference type="NCBI Taxonomy" id="47427"/>
    <lineage>
        <taxon>Eukaryota</taxon>
        <taxon>Fungi</taxon>
        <taxon>Dikarya</taxon>
        <taxon>Basidiomycota</taxon>
        <taxon>Agaricomycotina</taxon>
        <taxon>Agaricomycetes</taxon>
        <taxon>Agaricomycetidae</taxon>
        <taxon>Agaricales</taxon>
        <taxon>Marasmiineae</taxon>
        <taxon>Physalacriaceae</taxon>
        <taxon>Armillaria</taxon>
    </lineage>
</organism>
<reference evidence="3" key="1">
    <citation type="journal article" date="2017" name="Nat. Ecol. Evol.">
        <title>Genome expansion and lineage-specific genetic innovations in the forest pathogenic fungi Armillaria.</title>
        <authorList>
            <person name="Sipos G."/>
            <person name="Prasanna A.N."/>
            <person name="Walter M.C."/>
            <person name="O'Connor E."/>
            <person name="Balint B."/>
            <person name="Krizsan K."/>
            <person name="Kiss B."/>
            <person name="Hess J."/>
            <person name="Varga T."/>
            <person name="Slot J."/>
            <person name="Riley R."/>
            <person name="Boka B."/>
            <person name="Rigling D."/>
            <person name="Barry K."/>
            <person name="Lee J."/>
            <person name="Mihaltcheva S."/>
            <person name="LaButti K."/>
            <person name="Lipzen A."/>
            <person name="Waldron R."/>
            <person name="Moloney N.M."/>
            <person name="Sperisen C."/>
            <person name="Kredics L."/>
            <person name="Vagvoelgyi C."/>
            <person name="Patrignani A."/>
            <person name="Fitzpatrick D."/>
            <person name="Nagy I."/>
            <person name="Doyle S."/>
            <person name="Anderson J.B."/>
            <person name="Grigoriev I.V."/>
            <person name="Gueldener U."/>
            <person name="Muensterkoetter M."/>
            <person name="Nagy L.G."/>
        </authorList>
    </citation>
    <scope>NUCLEOTIDE SEQUENCE [LARGE SCALE GENOMIC DNA]</scope>
    <source>
        <strain evidence="3">Ar21-2</strain>
    </source>
</reference>
<evidence type="ECO:0000313" key="3">
    <source>
        <dbReference type="Proteomes" id="UP000217790"/>
    </source>
</evidence>
<feature type="transmembrane region" description="Helical" evidence="1">
    <location>
        <begin position="75"/>
        <end position="98"/>
    </location>
</feature>
<evidence type="ECO:0000256" key="1">
    <source>
        <dbReference type="SAM" id="Phobius"/>
    </source>
</evidence>
<name>A0A2H3DGB6_ARMGA</name>
<keyword evidence="1" id="KW-0812">Transmembrane</keyword>
<sequence>MGVIIFAAEVAALQTYAKYRRLQISKTPVPRAPRPPVYVLLYLMSSSVSVSSHLQSLSSNDIPLCPRKCRAQEKLYRIFLLASFLAGASHHGSLLVLLRDPYIGYQGL</sequence>
<dbReference type="Proteomes" id="UP000217790">
    <property type="component" value="Unassembled WGS sequence"/>
</dbReference>
<dbReference type="AlphaFoldDB" id="A0A2H3DGB6"/>
<keyword evidence="1" id="KW-1133">Transmembrane helix</keyword>